<evidence type="ECO:0008006" key="4">
    <source>
        <dbReference type="Google" id="ProtNLM"/>
    </source>
</evidence>
<dbReference type="InterPro" id="IPR012851">
    <property type="entry name" value="Spore_coat_CotF-like"/>
</dbReference>
<dbReference type="Pfam" id="PF07875">
    <property type="entry name" value="Coat_F"/>
    <property type="match status" value="1"/>
</dbReference>
<reference evidence="2" key="1">
    <citation type="submission" date="2016-02" db="EMBL/GenBank/DDBJ databases">
        <title>Genome sequence of Bacillus trypoxylicola KCTC 13244(T).</title>
        <authorList>
            <person name="Jeong H."/>
            <person name="Park S.-H."/>
            <person name="Choi S.-K."/>
        </authorList>
    </citation>
    <scope>NUCLEOTIDE SEQUENCE [LARGE SCALE GENOMIC DNA]</scope>
    <source>
        <strain evidence="2">KCTC 13244</strain>
    </source>
</reference>
<feature type="region of interest" description="Disordered" evidence="1">
    <location>
        <begin position="1"/>
        <end position="21"/>
    </location>
</feature>
<keyword evidence="3" id="KW-1185">Reference proteome</keyword>
<dbReference type="AlphaFoldDB" id="A0A162ES27"/>
<organism evidence="2 3">
    <name type="scientific">Alkalihalobacillus trypoxylicola</name>
    <dbReference type="NCBI Taxonomy" id="519424"/>
    <lineage>
        <taxon>Bacteria</taxon>
        <taxon>Bacillati</taxon>
        <taxon>Bacillota</taxon>
        <taxon>Bacilli</taxon>
        <taxon>Bacillales</taxon>
        <taxon>Bacillaceae</taxon>
        <taxon>Alkalihalobacillus</taxon>
    </lineage>
</organism>
<dbReference type="Proteomes" id="UP000075806">
    <property type="component" value="Unassembled WGS sequence"/>
</dbReference>
<sequence>MGSKIQNPEMPIAKTPQMSERDFITDQLSTEKYLCQSYVTAATEASHQSLSETITQVAHETLDCQRNLYEVMFRKGFYSYDTAEAQSIQQSYQQFSGYKNQFPYQ</sequence>
<accession>A0A162ES27</accession>
<proteinExistence type="predicted"/>
<dbReference type="RefSeq" id="WP_061947872.1">
    <property type="nucleotide sequence ID" value="NZ_LTAO01000006.1"/>
</dbReference>
<gene>
    <name evidence="2" type="ORF">AZF04_16595</name>
</gene>
<evidence type="ECO:0000313" key="3">
    <source>
        <dbReference type="Proteomes" id="UP000075806"/>
    </source>
</evidence>
<comment type="caution">
    <text evidence="2">The sequence shown here is derived from an EMBL/GenBank/DDBJ whole genome shotgun (WGS) entry which is preliminary data.</text>
</comment>
<name>A0A162ES27_9BACI</name>
<protein>
    <recommendedName>
        <fullName evidence="4">Spore coat protein</fullName>
    </recommendedName>
</protein>
<dbReference type="STRING" id="519424.AZF04_16595"/>
<dbReference type="OrthoDB" id="1647790at2"/>
<dbReference type="EMBL" id="LTAO01000006">
    <property type="protein sequence ID" value="KYG33577.1"/>
    <property type="molecule type" value="Genomic_DNA"/>
</dbReference>
<evidence type="ECO:0000256" key="1">
    <source>
        <dbReference type="SAM" id="MobiDB-lite"/>
    </source>
</evidence>
<evidence type="ECO:0000313" key="2">
    <source>
        <dbReference type="EMBL" id="KYG33577.1"/>
    </source>
</evidence>